<dbReference type="RefSeq" id="WP_096778702.1">
    <property type="nucleotide sequence ID" value="NZ_CP012621.1"/>
</dbReference>
<dbReference type="PANTHER" id="PTHR18964">
    <property type="entry name" value="ROK (REPRESSOR, ORF, KINASE) FAMILY"/>
    <property type="match status" value="1"/>
</dbReference>
<evidence type="ECO:0000256" key="7">
    <source>
        <dbReference type="ARBA" id="ARBA00022840"/>
    </source>
</evidence>
<sequence>MYYGFDIGGSKVVFAVFDESLNERERALHPTPHQDYPAFLRLLSSLVSAADSRWQGVGSVGVGFPGILDGEGRLLAPNVPVIHGRDLGGDLQRLLGRPVQADNDANCFLLSEYHQGAVAGTELALGLTLGTGVGGALIHRGRLVNSRRGGSGEFGHGGIPATLLRRHPELPLFACGCGLQGCLETYVSGTGLSRLYGHCSGRELPGKAVIEAWRQGEATARRCVSLYLDILAAGLGILMTQLDPDAVVIGGGLGESSWLYRELGPRLPAWLMAGVKPAPVRPPAFGGAGGVRGAALLARHVALPFS</sequence>
<dbReference type="InterPro" id="IPR043129">
    <property type="entry name" value="ATPase_NBD"/>
</dbReference>
<keyword evidence="4" id="KW-0547">Nucleotide-binding</keyword>
<keyword evidence="7" id="KW-0067">ATP-binding</keyword>
<dbReference type="GO" id="GO:0005524">
    <property type="term" value="F:ATP binding"/>
    <property type="evidence" value="ECO:0007669"/>
    <property type="project" value="UniProtKB-KW"/>
</dbReference>
<dbReference type="EC" id="2.7.1.59" evidence="1"/>
<organism evidence="10 11">
    <name type="scientific">Zobellella denitrificans</name>
    <dbReference type="NCBI Taxonomy" id="347534"/>
    <lineage>
        <taxon>Bacteria</taxon>
        <taxon>Pseudomonadati</taxon>
        <taxon>Pseudomonadota</taxon>
        <taxon>Gammaproteobacteria</taxon>
        <taxon>Aeromonadales</taxon>
        <taxon>Aeromonadaceae</taxon>
        <taxon>Zobellella</taxon>
    </lineage>
</organism>
<evidence type="ECO:0000256" key="8">
    <source>
        <dbReference type="ARBA" id="ARBA00023277"/>
    </source>
</evidence>
<proteinExistence type="predicted"/>
<keyword evidence="5 10" id="KW-0418">Kinase</keyword>
<dbReference type="Proteomes" id="UP000217763">
    <property type="component" value="Chromosome"/>
</dbReference>
<evidence type="ECO:0000256" key="5">
    <source>
        <dbReference type="ARBA" id="ARBA00022777"/>
    </source>
</evidence>
<protein>
    <recommendedName>
        <fullName evidence="1">N-acetylglucosamine kinase</fullName>
        <ecNumber evidence="1">2.7.1.59</ecNumber>
    </recommendedName>
</protein>
<name>A0A291HMK6_9GAMM</name>
<evidence type="ECO:0000256" key="1">
    <source>
        <dbReference type="ARBA" id="ARBA00012122"/>
    </source>
</evidence>
<dbReference type="SUPFAM" id="SSF53067">
    <property type="entry name" value="Actin-like ATPase domain"/>
    <property type="match status" value="1"/>
</dbReference>
<comment type="catalytic activity">
    <reaction evidence="9">
        <text>N-acetyl-D-glucosamine + ATP = N-acetyl-D-glucosamine 6-phosphate + ADP + H(+)</text>
        <dbReference type="Rhea" id="RHEA:17417"/>
        <dbReference type="ChEBI" id="CHEBI:15378"/>
        <dbReference type="ChEBI" id="CHEBI:30616"/>
        <dbReference type="ChEBI" id="CHEBI:57513"/>
        <dbReference type="ChEBI" id="CHEBI:456216"/>
        <dbReference type="ChEBI" id="CHEBI:506227"/>
        <dbReference type="EC" id="2.7.1.59"/>
    </reaction>
</comment>
<keyword evidence="6" id="KW-0862">Zinc</keyword>
<dbReference type="InterPro" id="IPR000600">
    <property type="entry name" value="ROK"/>
</dbReference>
<keyword evidence="3" id="KW-0479">Metal-binding</keyword>
<evidence type="ECO:0000313" key="11">
    <source>
        <dbReference type="Proteomes" id="UP000217763"/>
    </source>
</evidence>
<evidence type="ECO:0000256" key="4">
    <source>
        <dbReference type="ARBA" id="ARBA00022741"/>
    </source>
</evidence>
<dbReference type="GO" id="GO:0046872">
    <property type="term" value="F:metal ion binding"/>
    <property type="evidence" value="ECO:0007669"/>
    <property type="project" value="UniProtKB-KW"/>
</dbReference>
<dbReference type="GO" id="GO:0045127">
    <property type="term" value="F:N-acetylglucosamine kinase activity"/>
    <property type="evidence" value="ECO:0007669"/>
    <property type="project" value="UniProtKB-EC"/>
</dbReference>
<evidence type="ECO:0000256" key="3">
    <source>
        <dbReference type="ARBA" id="ARBA00022723"/>
    </source>
</evidence>
<evidence type="ECO:0000256" key="9">
    <source>
        <dbReference type="ARBA" id="ARBA00049065"/>
    </source>
</evidence>
<evidence type="ECO:0000313" key="10">
    <source>
        <dbReference type="EMBL" id="ATG73328.1"/>
    </source>
</evidence>
<keyword evidence="11" id="KW-1185">Reference proteome</keyword>
<dbReference type="PANTHER" id="PTHR18964:SF162">
    <property type="entry name" value="N-ACETYL-D-GLUCOSAMINE KINASE"/>
    <property type="match status" value="1"/>
</dbReference>
<evidence type="ECO:0000256" key="6">
    <source>
        <dbReference type="ARBA" id="ARBA00022833"/>
    </source>
</evidence>
<keyword evidence="2" id="KW-0808">Transferase</keyword>
<dbReference type="EMBL" id="CP012621">
    <property type="protein sequence ID" value="ATG73328.1"/>
    <property type="molecule type" value="Genomic_DNA"/>
</dbReference>
<accession>A0A291HMK6</accession>
<gene>
    <name evidence="10" type="ORF">AN401_05175</name>
</gene>
<keyword evidence="8" id="KW-0119">Carbohydrate metabolism</keyword>
<evidence type="ECO:0000256" key="2">
    <source>
        <dbReference type="ARBA" id="ARBA00022679"/>
    </source>
</evidence>
<reference evidence="11" key="1">
    <citation type="submission" date="2015-09" db="EMBL/GenBank/DDBJ databases">
        <authorList>
            <person name="Shao Z."/>
            <person name="Wang L."/>
        </authorList>
    </citation>
    <scope>NUCLEOTIDE SEQUENCE [LARGE SCALE GENOMIC DNA]</scope>
    <source>
        <strain evidence="11">F13-1</strain>
    </source>
</reference>
<dbReference type="AlphaFoldDB" id="A0A291HMK6"/>
<dbReference type="Pfam" id="PF00480">
    <property type="entry name" value="ROK"/>
    <property type="match status" value="1"/>
</dbReference>
<dbReference type="KEGG" id="zdf:AN401_05175"/>
<dbReference type="Gene3D" id="3.30.420.40">
    <property type="match status" value="2"/>
</dbReference>